<dbReference type="Proteomes" id="UP000605970">
    <property type="component" value="Unassembled WGS sequence"/>
</dbReference>
<keyword evidence="4" id="KW-1185">Reference proteome</keyword>
<comment type="caution">
    <text evidence="3">The sequence shown here is derived from an EMBL/GenBank/DDBJ whole genome shotgun (WGS) entry which is preliminary data.</text>
</comment>
<protein>
    <submittedName>
        <fullName evidence="3">Uncharacterized protein</fullName>
    </submittedName>
</protein>
<feature type="signal peptide" evidence="2">
    <location>
        <begin position="1"/>
        <end position="25"/>
    </location>
</feature>
<feature type="coiled-coil region" evidence="1">
    <location>
        <begin position="239"/>
        <end position="266"/>
    </location>
</feature>
<feature type="chain" id="PRO_5035821728" evidence="2">
    <location>
        <begin position="26"/>
        <end position="299"/>
    </location>
</feature>
<accession>A0A8T0A2Z1</accession>
<evidence type="ECO:0000313" key="3">
    <source>
        <dbReference type="EMBL" id="KAF7639932.1"/>
    </source>
</evidence>
<reference evidence="3" key="1">
    <citation type="journal article" date="2020" name="Ecol. Evol.">
        <title>Genome structure and content of the rice root-knot nematode (Meloidogyne graminicola).</title>
        <authorList>
            <person name="Phan N.T."/>
            <person name="Danchin E.G.J."/>
            <person name="Klopp C."/>
            <person name="Perfus-Barbeoch L."/>
            <person name="Kozlowski D.K."/>
            <person name="Koutsovoulos G.D."/>
            <person name="Lopez-Roques C."/>
            <person name="Bouchez O."/>
            <person name="Zahm M."/>
            <person name="Besnard G."/>
            <person name="Bellafiore S."/>
        </authorList>
    </citation>
    <scope>NUCLEOTIDE SEQUENCE</scope>
    <source>
        <strain evidence="3">VN-18</strain>
    </source>
</reference>
<name>A0A8T0A2Z1_9BILA</name>
<keyword evidence="2" id="KW-0732">Signal</keyword>
<gene>
    <name evidence="3" type="ORF">Mgra_00000371</name>
</gene>
<dbReference type="EMBL" id="JABEBT010000002">
    <property type="protein sequence ID" value="KAF7639932.1"/>
    <property type="molecule type" value="Genomic_DNA"/>
</dbReference>
<evidence type="ECO:0000313" key="4">
    <source>
        <dbReference type="Proteomes" id="UP000605970"/>
    </source>
</evidence>
<dbReference type="AlphaFoldDB" id="A0A8T0A2Z1"/>
<evidence type="ECO:0000256" key="1">
    <source>
        <dbReference type="SAM" id="Coils"/>
    </source>
</evidence>
<organism evidence="3 4">
    <name type="scientific">Meloidogyne graminicola</name>
    <dbReference type="NCBI Taxonomy" id="189291"/>
    <lineage>
        <taxon>Eukaryota</taxon>
        <taxon>Metazoa</taxon>
        <taxon>Ecdysozoa</taxon>
        <taxon>Nematoda</taxon>
        <taxon>Chromadorea</taxon>
        <taxon>Rhabditida</taxon>
        <taxon>Tylenchina</taxon>
        <taxon>Tylenchomorpha</taxon>
        <taxon>Tylenchoidea</taxon>
        <taxon>Meloidogynidae</taxon>
        <taxon>Meloidogyninae</taxon>
        <taxon>Meloidogyne</taxon>
    </lineage>
</organism>
<sequence length="299" mass="35324">MFSHKIFGYLLIIQSILILFNLTNAADGNGEQIVVDDEEYYTDEGEPENDNGSEDEDYFYSTAAQHDFEFLNIISLEQSEIEKEKFIKEVERIGNGKIIEEIAFPFMRAVRTDNLVQIRGNLDKIRLLNAYIPEYFRNGSEFKSFKKEVEEYLKNSTFESEFVKENFKELSGYLEKLSAANFPQIFNEYEKCESGTIFKHFKKNEILMEQLKICCGNVEGLLNHYGIIYDKRTNRQKIKAEIRVFLNNWEAELEKEEKKYLKEKEMNKNPEPKKERKFRKILSFSRSSNNDDHNMSQFA</sequence>
<evidence type="ECO:0000256" key="2">
    <source>
        <dbReference type="SAM" id="SignalP"/>
    </source>
</evidence>
<proteinExistence type="predicted"/>
<keyword evidence="1" id="KW-0175">Coiled coil</keyword>